<evidence type="ECO:0000256" key="12">
    <source>
        <dbReference type="ARBA" id="ARBA00023136"/>
    </source>
</evidence>
<evidence type="ECO:0000256" key="3">
    <source>
        <dbReference type="ARBA" id="ARBA00017053"/>
    </source>
</evidence>
<keyword evidence="6" id="KW-1003">Cell membrane</keyword>
<evidence type="ECO:0000256" key="11">
    <source>
        <dbReference type="ARBA" id="ARBA00022989"/>
    </source>
</evidence>
<evidence type="ECO:0000256" key="6">
    <source>
        <dbReference type="ARBA" id="ARBA00022475"/>
    </source>
</evidence>
<keyword evidence="11 15" id="KW-1133">Transmembrane helix</keyword>
<evidence type="ECO:0000256" key="7">
    <source>
        <dbReference type="ARBA" id="ARBA00022519"/>
    </source>
</evidence>
<evidence type="ECO:0000256" key="10">
    <source>
        <dbReference type="ARBA" id="ARBA00022914"/>
    </source>
</evidence>
<dbReference type="InterPro" id="IPR003457">
    <property type="entry name" value="Transprt_MerT"/>
</dbReference>
<evidence type="ECO:0000256" key="14">
    <source>
        <dbReference type="ARBA" id="ARBA00045720"/>
    </source>
</evidence>
<organism evidence="16 18">
    <name type="scientific">Aliidiomarina maris</name>
    <dbReference type="NCBI Taxonomy" id="531312"/>
    <lineage>
        <taxon>Bacteria</taxon>
        <taxon>Pseudomonadati</taxon>
        <taxon>Pseudomonadota</taxon>
        <taxon>Gammaproteobacteria</taxon>
        <taxon>Alteromonadales</taxon>
        <taxon>Idiomarinaceae</taxon>
        <taxon>Aliidiomarina</taxon>
    </lineage>
</organism>
<evidence type="ECO:0000256" key="13">
    <source>
        <dbReference type="ARBA" id="ARBA00030934"/>
    </source>
</evidence>
<dbReference type="GO" id="GO:0046872">
    <property type="term" value="F:metal ion binding"/>
    <property type="evidence" value="ECO:0007669"/>
    <property type="project" value="UniProtKB-KW"/>
</dbReference>
<sequence length="130" mass="13869">MNEQDTPVSRSTTSPGTKANRGLLGLGGIGAALASICCILPLVLVMLGLGGAWLSNLHALYSYRWLFIGAAAVALFFAWRRLYRQQPQCAANEVCATPKVTSTYRILLWSIAGLVVLSAVSPYLLSAILS</sequence>
<keyword evidence="19" id="KW-1185">Reference proteome</keyword>
<keyword evidence="9" id="KW-0479">Metal-binding</keyword>
<dbReference type="GO" id="GO:0005886">
    <property type="term" value="C:plasma membrane"/>
    <property type="evidence" value="ECO:0007669"/>
    <property type="project" value="UniProtKB-SubCell"/>
</dbReference>
<comment type="function">
    <text evidence="14">Involved in mercury resistance. Probably transfers a mercuric ion from the periplasmic Hg(2+)-binding protein MerP to the cytoplasmic mercuric reductase MerA.</text>
</comment>
<comment type="caution">
    <text evidence="16">The sequence shown here is derived from an EMBL/GenBank/DDBJ whole genome shotgun (WGS) entry which is preliminary data.</text>
</comment>
<name>A0A327XBG6_9GAMM</name>
<proteinExistence type="inferred from homology"/>
<evidence type="ECO:0000256" key="9">
    <source>
        <dbReference type="ARBA" id="ARBA00022723"/>
    </source>
</evidence>
<evidence type="ECO:0000313" key="17">
    <source>
        <dbReference type="EMBL" id="RUO28415.1"/>
    </source>
</evidence>
<dbReference type="OrthoDB" id="9813737at2"/>
<dbReference type="Gene3D" id="1.10.287.910">
    <property type="entry name" value="bacterial mercury transporter, merf"/>
    <property type="match status" value="1"/>
</dbReference>
<evidence type="ECO:0000256" key="5">
    <source>
        <dbReference type="ARBA" id="ARBA00022466"/>
    </source>
</evidence>
<feature type="transmembrane region" description="Helical" evidence="15">
    <location>
        <begin position="61"/>
        <end position="79"/>
    </location>
</feature>
<keyword evidence="4" id="KW-0813">Transport</keyword>
<accession>A0A327XBG6</accession>
<dbReference type="Proteomes" id="UP000287865">
    <property type="component" value="Unassembled WGS sequence"/>
</dbReference>
<evidence type="ECO:0000313" key="18">
    <source>
        <dbReference type="Proteomes" id="UP000249203"/>
    </source>
</evidence>
<keyword evidence="5" id="KW-0475">Mercuric resistance</keyword>
<evidence type="ECO:0000256" key="8">
    <source>
        <dbReference type="ARBA" id="ARBA00022692"/>
    </source>
</evidence>
<dbReference type="AlphaFoldDB" id="A0A327XBG6"/>
<keyword evidence="10" id="KW-0476">Mercury</keyword>
<keyword evidence="12 15" id="KW-0472">Membrane</keyword>
<evidence type="ECO:0000313" key="19">
    <source>
        <dbReference type="Proteomes" id="UP000287865"/>
    </source>
</evidence>
<dbReference type="Pfam" id="PF02411">
    <property type="entry name" value="MerT"/>
    <property type="match status" value="1"/>
</dbReference>
<comment type="similarity">
    <text evidence="2">Belongs to the MerT family.</text>
</comment>
<dbReference type="EMBL" id="PIPK01000001">
    <property type="protein sequence ID" value="RUO28415.1"/>
    <property type="molecule type" value="Genomic_DNA"/>
</dbReference>
<gene>
    <name evidence="16" type="ORF">B0I24_101209</name>
    <name evidence="17" type="ORF">CWE07_01010</name>
</gene>
<evidence type="ECO:0000256" key="15">
    <source>
        <dbReference type="SAM" id="Phobius"/>
    </source>
</evidence>
<dbReference type="GO" id="GO:0015097">
    <property type="term" value="F:mercury ion transmembrane transporter activity"/>
    <property type="evidence" value="ECO:0007669"/>
    <property type="project" value="InterPro"/>
</dbReference>
<evidence type="ECO:0000256" key="1">
    <source>
        <dbReference type="ARBA" id="ARBA00004429"/>
    </source>
</evidence>
<evidence type="ECO:0000256" key="2">
    <source>
        <dbReference type="ARBA" id="ARBA00008224"/>
    </source>
</evidence>
<protein>
    <recommendedName>
        <fullName evidence="3">Mercuric transport protein MerT</fullName>
    </recommendedName>
    <alternativeName>
        <fullName evidence="13">Mercury ion transport protein</fullName>
    </alternativeName>
</protein>
<dbReference type="RefSeq" id="WP_111568070.1">
    <property type="nucleotide sequence ID" value="NZ_PIPK01000001.1"/>
</dbReference>
<evidence type="ECO:0000256" key="4">
    <source>
        <dbReference type="ARBA" id="ARBA00022448"/>
    </source>
</evidence>
<feature type="transmembrane region" description="Helical" evidence="15">
    <location>
        <begin position="23"/>
        <end position="49"/>
    </location>
</feature>
<keyword evidence="7" id="KW-0997">Cell inner membrane</keyword>
<comment type="subcellular location">
    <subcellularLocation>
        <location evidence="1">Cell inner membrane</location>
        <topology evidence="1">Multi-pass membrane protein</topology>
    </subcellularLocation>
</comment>
<evidence type="ECO:0000313" key="16">
    <source>
        <dbReference type="EMBL" id="RAK01586.1"/>
    </source>
</evidence>
<reference evidence="16 18" key="2">
    <citation type="submission" date="2018-06" db="EMBL/GenBank/DDBJ databases">
        <title>Genomic Encyclopedia of Type Strains, Phase III (KMG-III): the genomes of soil and plant-associated and newly described type strains.</title>
        <authorList>
            <person name="Whitman W."/>
        </authorList>
    </citation>
    <scope>NUCLEOTIDE SEQUENCE [LARGE SCALE GENOMIC DNA]</scope>
    <source>
        <strain evidence="16 18">CGMCC 1.15366</strain>
    </source>
</reference>
<keyword evidence="8 15" id="KW-0812">Transmembrane</keyword>
<dbReference type="Proteomes" id="UP000249203">
    <property type="component" value="Unassembled WGS sequence"/>
</dbReference>
<reference evidence="17 19" key="1">
    <citation type="journal article" date="2018" name="Front. Microbiol.">
        <title>Genome-Based Analysis Reveals the Taxonomy and Diversity of the Family Idiomarinaceae.</title>
        <authorList>
            <person name="Liu Y."/>
            <person name="Lai Q."/>
            <person name="Shao Z."/>
        </authorList>
    </citation>
    <scope>NUCLEOTIDE SEQUENCE [LARGE SCALE GENOMIC DNA]</scope>
    <source>
        <strain evidence="17 19">CF12-14</strain>
    </source>
</reference>
<feature type="transmembrane region" description="Helical" evidence="15">
    <location>
        <begin position="106"/>
        <end position="129"/>
    </location>
</feature>
<dbReference type="EMBL" id="QLMD01000001">
    <property type="protein sequence ID" value="RAK01586.1"/>
    <property type="molecule type" value="Genomic_DNA"/>
</dbReference>